<organism evidence="1 2">
    <name type="scientific">Rhodococcus wratislaviensis NBRC 100605</name>
    <dbReference type="NCBI Taxonomy" id="1219028"/>
    <lineage>
        <taxon>Bacteria</taxon>
        <taxon>Bacillati</taxon>
        <taxon>Actinomycetota</taxon>
        <taxon>Actinomycetes</taxon>
        <taxon>Mycobacteriales</taxon>
        <taxon>Nocardiaceae</taxon>
        <taxon>Rhodococcus</taxon>
    </lineage>
</organism>
<evidence type="ECO:0000313" key="2">
    <source>
        <dbReference type="Proteomes" id="UP000019491"/>
    </source>
</evidence>
<comment type="caution">
    <text evidence="1">The sequence shown here is derived from an EMBL/GenBank/DDBJ whole genome shotgun (WGS) entry which is preliminary data.</text>
</comment>
<dbReference type="AlphaFoldDB" id="X0R3L7"/>
<dbReference type="EMBL" id="BAWF01000022">
    <property type="protein sequence ID" value="GAF45465.1"/>
    <property type="molecule type" value="Genomic_DNA"/>
</dbReference>
<proteinExistence type="predicted"/>
<sequence length="84" mass="9568">MEDSDAAQARVFFDHLDAEIDIIAARIETVDALTEGARRPNRLTDRLRTEAVALRAEPYEVHRLIDAIVFRFPEVMTRDVSALD</sequence>
<evidence type="ECO:0000313" key="1">
    <source>
        <dbReference type="EMBL" id="GAF45465.1"/>
    </source>
</evidence>
<reference evidence="1 2" key="1">
    <citation type="submission" date="2014-02" db="EMBL/GenBank/DDBJ databases">
        <title>Whole genome shotgun sequence of Rhodococcus wratislaviensis NBRC 100605.</title>
        <authorList>
            <person name="Hosoyama A."/>
            <person name="Tsuchikane K."/>
            <person name="Yoshida I."/>
            <person name="Ohji S."/>
            <person name="Ichikawa N."/>
            <person name="Yamazoe A."/>
            <person name="Fujita N."/>
        </authorList>
    </citation>
    <scope>NUCLEOTIDE SEQUENCE [LARGE SCALE GENOMIC DNA]</scope>
    <source>
        <strain evidence="1 2">NBRC 100605</strain>
    </source>
</reference>
<name>X0R3L7_RHOWR</name>
<protein>
    <submittedName>
        <fullName evidence="1">Uncharacterized protein</fullName>
    </submittedName>
</protein>
<dbReference type="Proteomes" id="UP000019491">
    <property type="component" value="Unassembled WGS sequence"/>
</dbReference>
<gene>
    <name evidence="1" type="ORF">RW1_022_00420</name>
</gene>
<keyword evidence="2" id="KW-1185">Reference proteome</keyword>
<accession>X0R3L7</accession>